<dbReference type="AlphaFoldDB" id="A0A430G514"/>
<evidence type="ECO:0000259" key="1">
    <source>
        <dbReference type="Pfam" id="PF07007"/>
    </source>
</evidence>
<gene>
    <name evidence="2" type="ORF">DAH66_08925</name>
</gene>
<organism evidence="2 3">
    <name type="scientific">Sphingomonas koreensis</name>
    <dbReference type="NCBI Taxonomy" id="93064"/>
    <lineage>
        <taxon>Bacteria</taxon>
        <taxon>Pseudomonadati</taxon>
        <taxon>Pseudomonadota</taxon>
        <taxon>Alphaproteobacteria</taxon>
        <taxon>Sphingomonadales</taxon>
        <taxon>Sphingomonadaceae</taxon>
        <taxon>Sphingomonas</taxon>
    </lineage>
</organism>
<protein>
    <submittedName>
        <fullName evidence="2">DUF1311 domain-containing protein</fullName>
    </submittedName>
</protein>
<reference evidence="3" key="1">
    <citation type="submission" date="2018-07" db="EMBL/GenBank/DDBJ databases">
        <title>Genomic and Epidemiologic Investigation of an Indolent Hospital Outbreak.</title>
        <authorList>
            <person name="Johnson R.C."/>
            <person name="Deming C."/>
            <person name="Conlan S."/>
            <person name="Zellmer C.J."/>
            <person name="Michelin A.V."/>
            <person name="Lee-Lin S.-Q."/>
            <person name="Thomas P.J."/>
            <person name="Park M."/>
            <person name="Weingarten R.A."/>
            <person name="Less J."/>
            <person name="Dekker J.P."/>
            <person name="Frank K.M."/>
            <person name="Musser K.A."/>
            <person name="Mcquiston J.R."/>
            <person name="Henderson D.K."/>
            <person name="Lau A.F."/>
            <person name="Palmore T.N."/>
            <person name="Segre J.A."/>
        </authorList>
    </citation>
    <scope>NUCLEOTIDE SEQUENCE [LARGE SCALE GENOMIC DNA]</scope>
    <source>
        <strain evidence="3">SK-CDC1_0717</strain>
    </source>
</reference>
<dbReference type="RefSeq" id="WP_126004245.1">
    <property type="nucleotide sequence ID" value="NZ_QQYZ01000006.1"/>
</dbReference>
<dbReference type="Pfam" id="PF07007">
    <property type="entry name" value="LprI"/>
    <property type="match status" value="1"/>
</dbReference>
<accession>A0A430G514</accession>
<evidence type="ECO:0000313" key="3">
    <source>
        <dbReference type="Proteomes" id="UP000287746"/>
    </source>
</evidence>
<sequence>MILLTLLAAAQTQTIDCDNAVTQSAMTQCAQQSFAKADALLNAEYRQTMAIMRKFDAEPGSHPSGDTRPGYAAALTEAQRAWVAFRDAHCRTMGYQMRGGSAEPMLVWGCKETLTRDRTEQLIDLRKN</sequence>
<dbReference type="Gene3D" id="1.20.1270.180">
    <property type="match status" value="1"/>
</dbReference>
<feature type="domain" description="Lysozyme inhibitor LprI-like N-terminal" evidence="1">
    <location>
        <begin position="17"/>
        <end position="122"/>
    </location>
</feature>
<dbReference type="EMBL" id="QQYZ01000006">
    <property type="protein sequence ID" value="RSY86972.1"/>
    <property type="molecule type" value="Genomic_DNA"/>
</dbReference>
<name>A0A430G514_9SPHN</name>
<comment type="caution">
    <text evidence="2">The sequence shown here is derived from an EMBL/GenBank/DDBJ whole genome shotgun (WGS) entry which is preliminary data.</text>
</comment>
<proteinExistence type="predicted"/>
<dbReference type="Proteomes" id="UP000287746">
    <property type="component" value="Unassembled WGS sequence"/>
</dbReference>
<dbReference type="InterPro" id="IPR009739">
    <property type="entry name" value="LprI-like_N"/>
</dbReference>
<evidence type="ECO:0000313" key="2">
    <source>
        <dbReference type="EMBL" id="RSY86972.1"/>
    </source>
</evidence>